<dbReference type="InterPro" id="IPR039420">
    <property type="entry name" value="WalR-like"/>
</dbReference>
<evidence type="ECO:0000256" key="4">
    <source>
        <dbReference type="ARBA" id="ARBA00023125"/>
    </source>
</evidence>
<feature type="domain" description="Response regulatory" evidence="7">
    <location>
        <begin position="13"/>
        <end position="127"/>
    </location>
</feature>
<proteinExistence type="predicted"/>
<dbReference type="Proteomes" id="UP001249020">
    <property type="component" value="Unassembled WGS sequence"/>
</dbReference>
<dbReference type="InterPro" id="IPR011006">
    <property type="entry name" value="CheY-like_superfamily"/>
</dbReference>
<keyword evidence="5" id="KW-0804">Transcription</keyword>
<evidence type="ECO:0000256" key="6">
    <source>
        <dbReference type="PROSITE-ProRule" id="PRU00169"/>
    </source>
</evidence>
<dbReference type="PANTHER" id="PTHR48111">
    <property type="entry name" value="REGULATOR OF RPOS"/>
    <property type="match status" value="1"/>
</dbReference>
<feature type="domain" description="ANTAR" evidence="8">
    <location>
        <begin position="133"/>
        <end position="194"/>
    </location>
</feature>
<evidence type="ECO:0000313" key="9">
    <source>
        <dbReference type="EMBL" id="MDT0582154.1"/>
    </source>
</evidence>
<dbReference type="InterPro" id="IPR008327">
    <property type="entry name" value="Sig_transdc_resp-reg_antiterm"/>
</dbReference>
<dbReference type="AlphaFoldDB" id="A0AAW8R079"/>
<dbReference type="InterPro" id="IPR005561">
    <property type="entry name" value="ANTAR"/>
</dbReference>
<dbReference type="InterPro" id="IPR001789">
    <property type="entry name" value="Sig_transdc_resp-reg_receiver"/>
</dbReference>
<dbReference type="GO" id="GO:0032993">
    <property type="term" value="C:protein-DNA complex"/>
    <property type="evidence" value="ECO:0007669"/>
    <property type="project" value="TreeGrafter"/>
</dbReference>
<sequence length="201" mass="22341">MSTASSNHNDTLSILLIDDNESRASALVDALAHSRYRIKHIASSGASLLKQVDELKPDMVVIDIESPDRDILDSLHTLSSFNPKPIVMFSEQEDSETITRTVHSGVSAYVCGNADPTRVRAILDAALARFEDYQSVKQELASTKHQLMAKEQIDKAKRLLMKSRNMNEDDAFHALRKMAMDTGQKMEDVALTLISVLNTIK</sequence>
<accession>A0AAW8R079</accession>
<dbReference type="PROSITE" id="PS50110">
    <property type="entry name" value="RESPONSE_REGULATORY"/>
    <property type="match status" value="1"/>
</dbReference>
<dbReference type="GO" id="GO:0000976">
    <property type="term" value="F:transcription cis-regulatory region binding"/>
    <property type="evidence" value="ECO:0007669"/>
    <property type="project" value="TreeGrafter"/>
</dbReference>
<organism evidence="9 10">
    <name type="scientific">Brumicola blandensis</name>
    <dbReference type="NCBI Taxonomy" id="3075611"/>
    <lineage>
        <taxon>Bacteria</taxon>
        <taxon>Pseudomonadati</taxon>
        <taxon>Pseudomonadota</taxon>
        <taxon>Gammaproteobacteria</taxon>
        <taxon>Alteromonadales</taxon>
        <taxon>Alteromonadaceae</taxon>
        <taxon>Brumicola</taxon>
    </lineage>
</organism>
<gene>
    <name evidence="9" type="ORF">RM544_06370</name>
</gene>
<dbReference type="GO" id="GO:0006355">
    <property type="term" value="P:regulation of DNA-templated transcription"/>
    <property type="evidence" value="ECO:0007669"/>
    <property type="project" value="TreeGrafter"/>
</dbReference>
<dbReference type="RefSeq" id="WP_311360936.1">
    <property type="nucleotide sequence ID" value="NZ_JAVRIE010000002.1"/>
</dbReference>
<evidence type="ECO:0000256" key="5">
    <source>
        <dbReference type="ARBA" id="ARBA00023163"/>
    </source>
</evidence>
<dbReference type="PIRSF" id="PIRSF036382">
    <property type="entry name" value="RR_antiterm"/>
    <property type="match status" value="1"/>
</dbReference>
<dbReference type="InterPro" id="IPR036388">
    <property type="entry name" value="WH-like_DNA-bd_sf"/>
</dbReference>
<dbReference type="EMBL" id="JAVRIE010000002">
    <property type="protein sequence ID" value="MDT0582154.1"/>
    <property type="molecule type" value="Genomic_DNA"/>
</dbReference>
<evidence type="ECO:0000259" key="8">
    <source>
        <dbReference type="PROSITE" id="PS50921"/>
    </source>
</evidence>
<dbReference type="GO" id="GO:0000156">
    <property type="term" value="F:phosphorelay response regulator activity"/>
    <property type="evidence" value="ECO:0007669"/>
    <property type="project" value="TreeGrafter"/>
</dbReference>
<feature type="modified residue" description="4-aspartylphosphate" evidence="6">
    <location>
        <position position="63"/>
    </location>
</feature>
<dbReference type="Gene3D" id="1.10.10.10">
    <property type="entry name" value="Winged helix-like DNA-binding domain superfamily/Winged helix DNA-binding domain"/>
    <property type="match status" value="1"/>
</dbReference>
<evidence type="ECO:0000313" key="10">
    <source>
        <dbReference type="Proteomes" id="UP001249020"/>
    </source>
</evidence>
<name>A0AAW8R079_9ALTE</name>
<keyword evidence="4" id="KW-0238">DNA-binding</keyword>
<comment type="caution">
    <text evidence="9">The sequence shown here is derived from an EMBL/GenBank/DDBJ whole genome shotgun (WGS) entry which is preliminary data.</text>
</comment>
<dbReference type="Gene3D" id="3.40.50.2300">
    <property type="match status" value="1"/>
</dbReference>
<protein>
    <submittedName>
        <fullName evidence="9">ANTAR domain-containing protein</fullName>
    </submittedName>
</protein>
<dbReference type="GO" id="GO:0005829">
    <property type="term" value="C:cytosol"/>
    <property type="evidence" value="ECO:0007669"/>
    <property type="project" value="TreeGrafter"/>
</dbReference>
<dbReference type="PANTHER" id="PTHR48111:SF1">
    <property type="entry name" value="TWO-COMPONENT RESPONSE REGULATOR ORR33"/>
    <property type="match status" value="1"/>
</dbReference>
<evidence type="ECO:0000256" key="1">
    <source>
        <dbReference type="ARBA" id="ARBA00022553"/>
    </source>
</evidence>
<keyword evidence="3" id="KW-0805">Transcription regulation</keyword>
<reference evidence="9 10" key="1">
    <citation type="submission" date="2023-09" db="EMBL/GenBank/DDBJ databases">
        <authorList>
            <person name="Rey-Velasco X."/>
        </authorList>
    </citation>
    <scope>NUCLEOTIDE SEQUENCE [LARGE SCALE GENOMIC DNA]</scope>
    <source>
        <strain evidence="9 10">W409</strain>
    </source>
</reference>
<dbReference type="SUPFAM" id="SSF52172">
    <property type="entry name" value="CheY-like"/>
    <property type="match status" value="1"/>
</dbReference>
<evidence type="ECO:0000259" key="7">
    <source>
        <dbReference type="PROSITE" id="PS50110"/>
    </source>
</evidence>
<dbReference type="Pfam" id="PF00072">
    <property type="entry name" value="Response_reg"/>
    <property type="match status" value="1"/>
</dbReference>
<dbReference type="CDD" id="cd00156">
    <property type="entry name" value="REC"/>
    <property type="match status" value="1"/>
</dbReference>
<dbReference type="SMART" id="SM01012">
    <property type="entry name" value="ANTAR"/>
    <property type="match status" value="1"/>
</dbReference>
<evidence type="ECO:0000256" key="2">
    <source>
        <dbReference type="ARBA" id="ARBA00023012"/>
    </source>
</evidence>
<dbReference type="Pfam" id="PF03861">
    <property type="entry name" value="ANTAR"/>
    <property type="match status" value="1"/>
</dbReference>
<dbReference type="SMART" id="SM00448">
    <property type="entry name" value="REC"/>
    <property type="match status" value="1"/>
</dbReference>
<evidence type="ECO:0000256" key="3">
    <source>
        <dbReference type="ARBA" id="ARBA00023015"/>
    </source>
</evidence>
<keyword evidence="2" id="KW-0902">Two-component regulatory system</keyword>
<keyword evidence="10" id="KW-1185">Reference proteome</keyword>
<dbReference type="PROSITE" id="PS50921">
    <property type="entry name" value="ANTAR"/>
    <property type="match status" value="1"/>
</dbReference>
<dbReference type="GO" id="GO:0003723">
    <property type="term" value="F:RNA binding"/>
    <property type="evidence" value="ECO:0007669"/>
    <property type="project" value="InterPro"/>
</dbReference>
<keyword evidence="1 6" id="KW-0597">Phosphoprotein</keyword>